<dbReference type="Gene3D" id="3.40.50.300">
    <property type="entry name" value="P-loop containing nucleotide triphosphate hydrolases"/>
    <property type="match status" value="1"/>
</dbReference>
<organism evidence="1 2">
    <name type="scientific">Candidatus Borkfalkia faecipullorum</name>
    <dbReference type="NCBI Taxonomy" id="2838510"/>
    <lineage>
        <taxon>Bacteria</taxon>
        <taxon>Bacillati</taxon>
        <taxon>Bacillota</taxon>
        <taxon>Clostridia</taxon>
        <taxon>Christensenellales</taxon>
        <taxon>Christensenellaceae</taxon>
        <taxon>Candidatus Borkfalkia</taxon>
    </lineage>
</organism>
<evidence type="ECO:0000313" key="1">
    <source>
        <dbReference type="EMBL" id="HIX07940.1"/>
    </source>
</evidence>
<protein>
    <submittedName>
        <fullName evidence="1">Cytidylate kinase-like family protein</fullName>
    </submittedName>
</protein>
<comment type="caution">
    <text evidence="1">The sequence shown here is derived from an EMBL/GenBank/DDBJ whole genome shotgun (WGS) entry which is preliminary data.</text>
</comment>
<accession>A0A9D1V880</accession>
<dbReference type="AlphaFoldDB" id="A0A9D1V880"/>
<dbReference type="EMBL" id="DXFX01000071">
    <property type="protein sequence ID" value="HIX07940.1"/>
    <property type="molecule type" value="Genomic_DNA"/>
</dbReference>
<keyword evidence="1" id="KW-0808">Transferase</keyword>
<keyword evidence="1" id="KW-0418">Kinase</keyword>
<name>A0A9D1V880_9FIRM</name>
<sequence>MNKVITISRQFGSGGREFGIKLAHAFGIPFYDKDLISMAAEDSNLSPEFMKHYEESAPGLFSRTLYSYYQIPMTDQIYIAQSNLIKRLAQEGPCVIIGRCSDVIVEDSIKIYIHAPLEKRIERKLSMDTGVAPEKMEEHIKATDKKRKKYYEYYTDQKWGMADNHHLCLDSGVVGIDGCVDCAITFIKHMCP</sequence>
<dbReference type="GO" id="GO:0016301">
    <property type="term" value="F:kinase activity"/>
    <property type="evidence" value="ECO:0007669"/>
    <property type="project" value="UniProtKB-KW"/>
</dbReference>
<dbReference type="InterPro" id="IPR027417">
    <property type="entry name" value="P-loop_NTPase"/>
</dbReference>
<reference evidence="1" key="1">
    <citation type="journal article" date="2021" name="PeerJ">
        <title>Extensive microbial diversity within the chicken gut microbiome revealed by metagenomics and culture.</title>
        <authorList>
            <person name="Gilroy R."/>
            <person name="Ravi A."/>
            <person name="Getino M."/>
            <person name="Pursley I."/>
            <person name="Horton D.L."/>
            <person name="Alikhan N.F."/>
            <person name="Baker D."/>
            <person name="Gharbi K."/>
            <person name="Hall N."/>
            <person name="Watson M."/>
            <person name="Adriaenssens E.M."/>
            <person name="Foster-Nyarko E."/>
            <person name="Jarju S."/>
            <person name="Secka A."/>
            <person name="Antonio M."/>
            <person name="Oren A."/>
            <person name="Chaudhuri R.R."/>
            <person name="La Ragione R."/>
            <person name="Hildebrand F."/>
            <person name="Pallen M.J."/>
        </authorList>
    </citation>
    <scope>NUCLEOTIDE SEQUENCE</scope>
    <source>
        <strain evidence="1">811</strain>
    </source>
</reference>
<dbReference type="SUPFAM" id="SSF52540">
    <property type="entry name" value="P-loop containing nucleoside triphosphate hydrolases"/>
    <property type="match status" value="1"/>
</dbReference>
<proteinExistence type="predicted"/>
<dbReference type="Proteomes" id="UP000824204">
    <property type="component" value="Unassembled WGS sequence"/>
</dbReference>
<gene>
    <name evidence="1" type="ORF">H9741_05685</name>
</gene>
<dbReference type="Pfam" id="PF13189">
    <property type="entry name" value="Cytidylate_kin2"/>
    <property type="match status" value="1"/>
</dbReference>
<evidence type="ECO:0000313" key="2">
    <source>
        <dbReference type="Proteomes" id="UP000824204"/>
    </source>
</evidence>
<reference evidence="1" key="2">
    <citation type="submission" date="2021-04" db="EMBL/GenBank/DDBJ databases">
        <authorList>
            <person name="Gilroy R."/>
        </authorList>
    </citation>
    <scope>NUCLEOTIDE SEQUENCE</scope>
    <source>
        <strain evidence="1">811</strain>
    </source>
</reference>